<dbReference type="EMBL" id="DUJN01000007">
    <property type="protein sequence ID" value="HII61487.1"/>
    <property type="molecule type" value="Genomic_DNA"/>
</dbReference>
<evidence type="ECO:0000313" key="1">
    <source>
        <dbReference type="EMBL" id="HII61487.1"/>
    </source>
</evidence>
<gene>
    <name evidence="1" type="ORF">HA331_07065</name>
</gene>
<reference evidence="1" key="1">
    <citation type="journal article" date="2020" name="bioRxiv">
        <title>A rank-normalized archaeal taxonomy based on genome phylogeny resolves widespread incomplete and uneven classifications.</title>
        <authorList>
            <person name="Rinke C."/>
            <person name="Chuvochina M."/>
            <person name="Mussig A.J."/>
            <person name="Chaumeil P.-A."/>
            <person name="Waite D.W."/>
            <person name="Whitman W.B."/>
            <person name="Parks D.H."/>
            <person name="Hugenholtz P."/>
        </authorList>
    </citation>
    <scope>NUCLEOTIDE SEQUENCE</scope>
    <source>
        <strain evidence="1">UBA8834</strain>
    </source>
</reference>
<evidence type="ECO:0008006" key="3">
    <source>
        <dbReference type="Google" id="ProtNLM"/>
    </source>
</evidence>
<proteinExistence type="predicted"/>
<comment type="caution">
    <text evidence="1">The sequence shown here is derived from an EMBL/GenBank/DDBJ whole genome shotgun (WGS) entry which is preliminary data.</text>
</comment>
<protein>
    <recommendedName>
        <fullName evidence="3">CRISPR-associated protein CXXC-CXXC domain-containing protein</fullName>
    </recommendedName>
</protein>
<accession>A0A832SZJ9</accession>
<sequence>MTLVPYLKNGELFLKDLGISEINEEIIEEYWARPIEELTLNFIPINDEGEGLRVLKSMGFEVSVTSREIKSAFLKRTRGVCSICGREGEVVANRAFIYPFERKIDSIVNEKNRLSFCLEHAFKLYSAMANLFIVPLGRERLKFFFDAEEETLRRMLFMFKQFWRDRVEFEKGKVRVGMTLRTYNPNETFFSILHEFVKFLKRRRLLQEAIDLGKLVRVFLVYGTGQFYGSEVIEGIKLVELINFLSEIQEKGRETKKYKRQDSAVALFFENLSVPRGKDKKKNTLEREEFIRKLLDGKFDFILLNRIFMERYKRDLPLPFYYLTWVRAYFKAFGGDIVDLRTFERVNGLGYSLGKMVRGTNLEKYVWELFRARGFEEFVNKLVELQAKLEIAMDVRPIYENEKEWKTIKAILLNGMLNAIHGGEEDEGH</sequence>
<name>A0A832SZJ9_PYRHR</name>
<dbReference type="AlphaFoldDB" id="A0A832SZJ9"/>
<evidence type="ECO:0000313" key="2">
    <source>
        <dbReference type="Proteomes" id="UP000617544"/>
    </source>
</evidence>
<organism evidence="1 2">
    <name type="scientific">Pyrococcus horikoshii</name>
    <dbReference type="NCBI Taxonomy" id="53953"/>
    <lineage>
        <taxon>Archaea</taxon>
        <taxon>Methanobacteriati</taxon>
        <taxon>Methanobacteriota</taxon>
        <taxon>Thermococci</taxon>
        <taxon>Thermococcales</taxon>
        <taxon>Thermococcaceae</taxon>
        <taxon>Pyrococcus</taxon>
    </lineage>
</organism>
<dbReference type="Proteomes" id="UP000617544">
    <property type="component" value="Unassembled WGS sequence"/>
</dbReference>